<proteinExistence type="predicted"/>
<comment type="caution">
    <text evidence="3">The sequence shown here is derived from an EMBL/GenBank/DDBJ whole genome shotgun (WGS) entry which is preliminary data.</text>
</comment>
<evidence type="ECO:0000259" key="2">
    <source>
        <dbReference type="Pfam" id="PF13581"/>
    </source>
</evidence>
<dbReference type="RefSeq" id="WP_344461809.1">
    <property type="nucleotide sequence ID" value="NZ_BAAANT010000005.1"/>
</dbReference>
<organism evidence="3 4">
    <name type="scientific">Kitasatospora kazusensis</name>
    <dbReference type="NCBI Taxonomy" id="407974"/>
    <lineage>
        <taxon>Bacteria</taxon>
        <taxon>Bacillati</taxon>
        <taxon>Actinomycetota</taxon>
        <taxon>Actinomycetes</taxon>
        <taxon>Kitasatosporales</taxon>
        <taxon>Streptomycetaceae</taxon>
        <taxon>Kitasatospora</taxon>
    </lineage>
</organism>
<keyword evidence="1" id="KW-0808">Transferase</keyword>
<sequence>MGTPAPLGTSASGPALHLVEAAPAVRAVVPATVLLPYAPESASAARRLVRDKLTAWELPGLVDDAQSIVSELVANAVGTGCHRRMAVTIRRVTVQTVRIAVRDGSRVMPVMVDAGPVAESGRGLAMVHRLTGGHWGVQVEALGKTVHADLRARVVP</sequence>
<dbReference type="PANTHER" id="PTHR35526:SF3">
    <property type="entry name" value="ANTI-SIGMA-F FACTOR RSBW"/>
    <property type="match status" value="1"/>
</dbReference>
<dbReference type="PANTHER" id="PTHR35526">
    <property type="entry name" value="ANTI-SIGMA-F FACTOR RSBW-RELATED"/>
    <property type="match status" value="1"/>
</dbReference>
<evidence type="ECO:0000256" key="1">
    <source>
        <dbReference type="ARBA" id="ARBA00022527"/>
    </source>
</evidence>
<gene>
    <name evidence="3" type="ORF">GCM10009760_13790</name>
</gene>
<dbReference type="SUPFAM" id="SSF55874">
    <property type="entry name" value="ATPase domain of HSP90 chaperone/DNA topoisomerase II/histidine kinase"/>
    <property type="match status" value="1"/>
</dbReference>
<evidence type="ECO:0000313" key="3">
    <source>
        <dbReference type="EMBL" id="GAA2135342.1"/>
    </source>
</evidence>
<keyword evidence="1" id="KW-0723">Serine/threonine-protein kinase</keyword>
<keyword evidence="4" id="KW-1185">Reference proteome</keyword>
<reference evidence="4" key="1">
    <citation type="journal article" date="2019" name="Int. J. Syst. Evol. Microbiol.">
        <title>The Global Catalogue of Microorganisms (GCM) 10K type strain sequencing project: providing services to taxonomists for standard genome sequencing and annotation.</title>
        <authorList>
            <consortium name="The Broad Institute Genomics Platform"/>
            <consortium name="The Broad Institute Genome Sequencing Center for Infectious Disease"/>
            <person name="Wu L."/>
            <person name="Ma J."/>
        </authorList>
    </citation>
    <scope>NUCLEOTIDE SEQUENCE [LARGE SCALE GENOMIC DNA]</scope>
    <source>
        <strain evidence="4">JCM 14560</strain>
    </source>
</reference>
<keyword evidence="1" id="KW-0418">Kinase</keyword>
<dbReference type="CDD" id="cd16936">
    <property type="entry name" value="HATPase_RsbW-like"/>
    <property type="match status" value="1"/>
</dbReference>
<feature type="domain" description="Histidine kinase/HSP90-like ATPase" evidence="2">
    <location>
        <begin position="36"/>
        <end position="131"/>
    </location>
</feature>
<dbReference type="Gene3D" id="3.30.565.10">
    <property type="entry name" value="Histidine kinase-like ATPase, C-terminal domain"/>
    <property type="match status" value="1"/>
</dbReference>
<dbReference type="InterPro" id="IPR050267">
    <property type="entry name" value="Anti-sigma-factor_SerPK"/>
</dbReference>
<dbReference type="Pfam" id="PF13581">
    <property type="entry name" value="HATPase_c_2"/>
    <property type="match status" value="1"/>
</dbReference>
<dbReference type="EMBL" id="BAAANT010000005">
    <property type="protein sequence ID" value="GAA2135342.1"/>
    <property type="molecule type" value="Genomic_DNA"/>
</dbReference>
<dbReference type="InterPro" id="IPR036890">
    <property type="entry name" value="HATPase_C_sf"/>
</dbReference>
<dbReference type="InterPro" id="IPR003594">
    <property type="entry name" value="HATPase_dom"/>
</dbReference>
<protein>
    <recommendedName>
        <fullName evidence="2">Histidine kinase/HSP90-like ATPase domain-containing protein</fullName>
    </recommendedName>
</protein>
<name>A0ABP5KP85_9ACTN</name>
<accession>A0ABP5KP85</accession>
<evidence type="ECO:0000313" key="4">
    <source>
        <dbReference type="Proteomes" id="UP001422759"/>
    </source>
</evidence>
<dbReference type="Proteomes" id="UP001422759">
    <property type="component" value="Unassembled WGS sequence"/>
</dbReference>